<evidence type="ECO:0000313" key="4">
    <source>
        <dbReference type="Proteomes" id="UP000028864"/>
    </source>
</evidence>
<protein>
    <submittedName>
        <fullName evidence="3">Phenylacetic acid degradation-like protein</fullName>
    </submittedName>
</protein>
<dbReference type="GO" id="GO:0016289">
    <property type="term" value="F:acyl-CoA hydrolase activity"/>
    <property type="evidence" value="ECO:0007669"/>
    <property type="project" value="TreeGrafter"/>
</dbReference>
<dbReference type="AlphaFoldDB" id="A0AAV2WR41"/>
<gene>
    <name evidence="3" type="ORF">BN1047_04566</name>
</gene>
<proteinExistence type="predicted"/>
<reference evidence="3" key="2">
    <citation type="submission" date="2015-09" db="EMBL/GenBank/DDBJ databases">
        <title>Draft genome sequence of Mycobacterium neoaurum DSM 44074.</title>
        <authorList>
            <person name="Croce O."/>
            <person name="Robert C."/>
            <person name="Raoult D."/>
            <person name="Drancourt M."/>
        </authorList>
    </citation>
    <scope>NUCLEOTIDE SEQUENCE</scope>
    <source>
        <strain evidence="3">DSM 44074</strain>
    </source>
</reference>
<reference evidence="3" key="1">
    <citation type="submission" date="2014-05" db="EMBL/GenBank/DDBJ databases">
        <authorList>
            <person name="Urmite Genomes"/>
        </authorList>
    </citation>
    <scope>NUCLEOTIDE SEQUENCE</scope>
    <source>
        <strain evidence="3">DSM 44074</strain>
    </source>
</reference>
<sequence>MSTKAPVDHYARHLGIVVENFDNGSATASLTVGPEHLNPHGTAHGALLFSVVGAALAAAANNSTHSGVVSSIHIDYLAPAHEGDALVASASVDERLAREDIFVVRLVNATGGTVARATGRATRRAKHSTP</sequence>
<evidence type="ECO:0000256" key="1">
    <source>
        <dbReference type="ARBA" id="ARBA00022801"/>
    </source>
</evidence>
<dbReference type="InterPro" id="IPR006683">
    <property type="entry name" value="Thioestr_dom"/>
</dbReference>
<dbReference type="PANTHER" id="PTHR42856">
    <property type="entry name" value="ACYL-COENZYME A THIOESTERASE PAAI"/>
    <property type="match status" value="1"/>
</dbReference>
<dbReference type="Proteomes" id="UP000028864">
    <property type="component" value="Unassembled WGS sequence"/>
</dbReference>
<name>A0AAV2WR41_MYCNE</name>
<dbReference type="Pfam" id="PF03061">
    <property type="entry name" value="4HBT"/>
    <property type="match status" value="1"/>
</dbReference>
<dbReference type="Gene3D" id="3.10.129.10">
    <property type="entry name" value="Hotdog Thioesterase"/>
    <property type="match status" value="1"/>
</dbReference>
<dbReference type="CDD" id="cd03443">
    <property type="entry name" value="PaaI_thioesterase"/>
    <property type="match status" value="1"/>
</dbReference>
<dbReference type="InterPro" id="IPR052723">
    <property type="entry name" value="Acyl-CoA_thioesterase_PaaI"/>
</dbReference>
<dbReference type="InterPro" id="IPR003736">
    <property type="entry name" value="PAAI_dom"/>
</dbReference>
<keyword evidence="1" id="KW-0378">Hydrolase</keyword>
<organism evidence="3 4">
    <name type="scientific">Mycolicibacterium neoaurum</name>
    <name type="common">Mycobacterium neoaurum</name>
    <dbReference type="NCBI Taxonomy" id="1795"/>
    <lineage>
        <taxon>Bacteria</taxon>
        <taxon>Bacillati</taxon>
        <taxon>Actinomycetota</taxon>
        <taxon>Actinomycetes</taxon>
        <taxon>Mycobacteriales</taxon>
        <taxon>Mycobacteriaceae</taxon>
        <taxon>Mycolicibacterium</taxon>
    </lineage>
</organism>
<feature type="domain" description="Thioesterase" evidence="2">
    <location>
        <begin position="40"/>
        <end position="95"/>
    </location>
</feature>
<dbReference type="RefSeq" id="WP_030133790.1">
    <property type="nucleotide sequence ID" value="NZ_JAKNRE010000012.1"/>
</dbReference>
<dbReference type="SUPFAM" id="SSF54637">
    <property type="entry name" value="Thioesterase/thiol ester dehydrase-isomerase"/>
    <property type="match status" value="1"/>
</dbReference>
<dbReference type="InterPro" id="IPR029069">
    <property type="entry name" value="HotDog_dom_sf"/>
</dbReference>
<evidence type="ECO:0000259" key="2">
    <source>
        <dbReference type="Pfam" id="PF03061"/>
    </source>
</evidence>
<dbReference type="EMBL" id="LK021341">
    <property type="protein sequence ID" value="CDQ46657.1"/>
    <property type="molecule type" value="Genomic_DNA"/>
</dbReference>
<accession>A0AAV2WR41</accession>
<dbReference type="PANTHER" id="PTHR42856:SF1">
    <property type="entry name" value="ACYL-COENZYME A THIOESTERASE PAAI"/>
    <property type="match status" value="1"/>
</dbReference>
<evidence type="ECO:0000313" key="3">
    <source>
        <dbReference type="EMBL" id="CDQ46657.1"/>
    </source>
</evidence>
<dbReference type="NCBIfam" id="TIGR00369">
    <property type="entry name" value="unchar_dom_1"/>
    <property type="match status" value="1"/>
</dbReference>